<feature type="domain" description="Flagellar hook-associated protein 2 N-terminal" evidence="6">
    <location>
        <begin position="31"/>
        <end position="127"/>
    </location>
</feature>
<evidence type="ECO:0000256" key="1">
    <source>
        <dbReference type="ARBA" id="ARBA00009764"/>
    </source>
</evidence>
<keyword evidence="5" id="KW-0964">Secreted</keyword>
<keyword evidence="8" id="KW-0282">Flagellum</keyword>
<dbReference type="GO" id="GO:0005576">
    <property type="term" value="C:extracellular region"/>
    <property type="evidence" value="ECO:0007669"/>
    <property type="project" value="UniProtKB-SubCell"/>
</dbReference>
<comment type="similarity">
    <text evidence="1 5">Belongs to the FliD family.</text>
</comment>
<dbReference type="PANTHER" id="PTHR30288:SF0">
    <property type="entry name" value="FLAGELLAR HOOK-ASSOCIATED PROTEIN 2"/>
    <property type="match status" value="1"/>
</dbReference>
<feature type="domain" description="Flagellar hook-associated protein 2 C-terminal" evidence="7">
    <location>
        <begin position="249"/>
        <end position="473"/>
    </location>
</feature>
<sequence length="496" mass="49603">MSTVSNTTASTAATTSIQDAAQSIISGATKSNTDVNALVSAIVNAKVAGKNAMLAGSAKRDNDQLTAIGTLKSVLSLMQSALAPLADGTAFSTFTASASGKGLTASAGKGAVAGSYAIDVHSIATSQSITSGAFTSKAALGAGSLTLSLGGKSTTITIQSGKSTLADIASAINSAAGNPGVSATVVNGVDGAHLMLHANTTGLANGINVQVKSGDAEFNKLSVKSSISTTTPATTVVDDSGNWKQSVAGQDAHLSISGMEVSSPSNIVTSAIDGLTLNLTADAVSSSPQTLTIAQDVTDQKTAIGAFVTAYNNFVTTAASFTGFDATKKHGSQGGALLGDATMNAIRNTLSGAMSGGLKESSGAATLAGIGITFRKDGTLKTDDLALTNALTNNSTGVAALFNSKTGLAASLNTSLTSFLKTGGTLDMHSNRLTTDLKSLADQQTQLNDYTDKLTKGYNAQFTAVNRLMSQMAKNGDYLTALFGGKNSAGAMASNK</sequence>
<keyword evidence="4 5" id="KW-0975">Bacterial flagellum</keyword>
<keyword evidence="3" id="KW-0175">Coiled coil</keyword>
<dbReference type="GO" id="GO:0009421">
    <property type="term" value="C:bacterial-type flagellum filament cap"/>
    <property type="evidence" value="ECO:0007669"/>
    <property type="project" value="InterPro"/>
</dbReference>
<evidence type="ECO:0000259" key="6">
    <source>
        <dbReference type="Pfam" id="PF02465"/>
    </source>
</evidence>
<evidence type="ECO:0000256" key="2">
    <source>
        <dbReference type="ARBA" id="ARBA00011255"/>
    </source>
</evidence>
<dbReference type="Proteomes" id="UP000199706">
    <property type="component" value="Unassembled WGS sequence"/>
</dbReference>
<dbReference type="InterPro" id="IPR003481">
    <property type="entry name" value="FliD_N"/>
</dbReference>
<evidence type="ECO:0000256" key="5">
    <source>
        <dbReference type="RuleBase" id="RU362066"/>
    </source>
</evidence>
<dbReference type="PANTHER" id="PTHR30288">
    <property type="entry name" value="FLAGELLAR CAP/ASSEMBLY PROTEIN FLID"/>
    <property type="match status" value="1"/>
</dbReference>
<dbReference type="OrthoDB" id="9034667at2"/>
<dbReference type="AlphaFoldDB" id="A0A1G7RLW3"/>
<dbReference type="InterPro" id="IPR010809">
    <property type="entry name" value="FliD_C"/>
</dbReference>
<gene>
    <name evidence="8" type="ORF">SAMN05216466_102163</name>
</gene>
<comment type="subcellular location">
    <subcellularLocation>
        <location evidence="5">Secreted</location>
    </subcellularLocation>
    <subcellularLocation>
        <location evidence="5">Bacterial flagellum</location>
    </subcellularLocation>
</comment>
<evidence type="ECO:0000313" key="9">
    <source>
        <dbReference type="Proteomes" id="UP000199706"/>
    </source>
</evidence>
<protein>
    <recommendedName>
        <fullName evidence="5">Flagellar hook-associated protein 2</fullName>
        <shortName evidence="5">HAP2</shortName>
    </recommendedName>
    <alternativeName>
        <fullName evidence="5">Flagellar cap protein</fullName>
    </alternativeName>
</protein>
<evidence type="ECO:0000259" key="7">
    <source>
        <dbReference type="Pfam" id="PF07195"/>
    </source>
</evidence>
<evidence type="ECO:0000256" key="4">
    <source>
        <dbReference type="ARBA" id="ARBA00023143"/>
    </source>
</evidence>
<name>A0A1G7RLW3_9BURK</name>
<accession>A0A1G7RLW3</accession>
<comment type="function">
    <text evidence="5">Required for morphogenesis and for the elongation of the flagellar filament by facilitating polymerization of the flagellin monomers at the tip of growing filament. Forms a capping structure, which prevents flagellin subunits (transported through the central channel of the flagellum) from leaking out without polymerization at the distal end.</text>
</comment>
<reference evidence="8 9" key="1">
    <citation type="submission" date="2016-10" db="EMBL/GenBank/DDBJ databases">
        <authorList>
            <person name="de Groot N.N."/>
        </authorList>
    </citation>
    <scope>NUCLEOTIDE SEQUENCE [LARGE SCALE GENOMIC DNA]</scope>
    <source>
        <strain evidence="8 9">LMG 2247</strain>
    </source>
</reference>
<comment type="subunit">
    <text evidence="2 5">Homopentamer.</text>
</comment>
<dbReference type="GO" id="GO:0009424">
    <property type="term" value="C:bacterial-type flagellum hook"/>
    <property type="evidence" value="ECO:0007669"/>
    <property type="project" value="UniProtKB-UniRule"/>
</dbReference>
<dbReference type="GO" id="GO:0071973">
    <property type="term" value="P:bacterial-type flagellum-dependent cell motility"/>
    <property type="evidence" value="ECO:0007669"/>
    <property type="project" value="TreeGrafter"/>
</dbReference>
<dbReference type="EMBL" id="FNCJ01000002">
    <property type="protein sequence ID" value="SDG11737.1"/>
    <property type="molecule type" value="Genomic_DNA"/>
</dbReference>
<keyword evidence="8" id="KW-0969">Cilium</keyword>
<dbReference type="Pfam" id="PF07195">
    <property type="entry name" value="FliD_C"/>
    <property type="match status" value="1"/>
</dbReference>
<dbReference type="InterPro" id="IPR010810">
    <property type="entry name" value="Flagellin_hook_IN_motif"/>
</dbReference>
<dbReference type="InterPro" id="IPR040026">
    <property type="entry name" value="FliD"/>
</dbReference>
<evidence type="ECO:0000256" key="3">
    <source>
        <dbReference type="ARBA" id="ARBA00023054"/>
    </source>
</evidence>
<dbReference type="RefSeq" id="WP_090682161.1">
    <property type="nucleotide sequence ID" value="NZ_CADERL010000014.1"/>
</dbReference>
<organism evidence="8 9">
    <name type="scientific">Paraburkholderia phenazinium</name>
    <dbReference type="NCBI Taxonomy" id="60549"/>
    <lineage>
        <taxon>Bacteria</taxon>
        <taxon>Pseudomonadati</taxon>
        <taxon>Pseudomonadota</taxon>
        <taxon>Betaproteobacteria</taxon>
        <taxon>Burkholderiales</taxon>
        <taxon>Burkholderiaceae</taxon>
        <taxon>Paraburkholderia</taxon>
    </lineage>
</organism>
<keyword evidence="8" id="KW-0966">Cell projection</keyword>
<proteinExistence type="inferred from homology"/>
<evidence type="ECO:0000313" key="8">
    <source>
        <dbReference type="EMBL" id="SDG11737.1"/>
    </source>
</evidence>
<dbReference type="Pfam" id="PF07196">
    <property type="entry name" value="Flagellin_IN"/>
    <property type="match status" value="1"/>
</dbReference>
<dbReference type="GO" id="GO:0007155">
    <property type="term" value="P:cell adhesion"/>
    <property type="evidence" value="ECO:0007669"/>
    <property type="project" value="InterPro"/>
</dbReference>
<dbReference type="Pfam" id="PF02465">
    <property type="entry name" value="FliD_N"/>
    <property type="match status" value="1"/>
</dbReference>